<dbReference type="InterPro" id="IPR036381">
    <property type="entry name" value="Tus_dom1"/>
</dbReference>
<dbReference type="GO" id="GO:0006274">
    <property type="term" value="P:DNA replication termination"/>
    <property type="evidence" value="ECO:0007669"/>
    <property type="project" value="InterPro"/>
</dbReference>
<evidence type="ECO:0000256" key="1">
    <source>
        <dbReference type="SAM" id="MobiDB-lite"/>
    </source>
</evidence>
<dbReference type="SUPFAM" id="SSF56596">
    <property type="entry name" value="Replication terminator protein (Tus)"/>
    <property type="match status" value="1"/>
</dbReference>
<proteinExistence type="predicted"/>
<evidence type="ECO:0008006" key="4">
    <source>
        <dbReference type="Google" id="ProtNLM"/>
    </source>
</evidence>
<sequence>MSVYLTPAQGAKELINRINGSLKALADELRANAGKIRVDAIWELPLRETGLVDSTKPIIPVELKGIDAANLAIESLTSIWLRIGQNMRETLKAPGVVGMPGSLITQVQESNHLRLELYNLMKPLEPSERVKIWRAEHNISGLQTQRITRIFQQPKAVRFYWDVSYSMRRVAAHDLAAEYSATLQKLHGHDPQMEGLPEDSLDRKLARARDILLGLGREPVAIYRKGQPHVRARIHDGEQTPIITPTSVPFVYDIDQVEAPKIVALGGFDPGNKTTGQRSKRAKVEQDPIQFCESLYIHQYLPAHRKPLPKLVEGEQKPHKRHQRNDMEE</sequence>
<dbReference type="AlphaFoldDB" id="A0A161XFY7"/>
<comment type="caution">
    <text evidence="2">The sequence shown here is derived from an EMBL/GenBank/DDBJ whole genome shotgun (WGS) entry which is preliminary data.</text>
</comment>
<reference evidence="3" key="1">
    <citation type="submission" date="2016-03" db="EMBL/GenBank/DDBJ databases">
        <authorList>
            <person name="Ray J."/>
            <person name="Price M."/>
            <person name="Deutschbauer A."/>
        </authorList>
    </citation>
    <scope>NUCLEOTIDE SEQUENCE [LARGE SCALE GENOMIC DNA]</scope>
    <source>
        <strain evidence="3">FW300-N1B4</strain>
    </source>
</reference>
<dbReference type="OrthoDB" id="7000766at2"/>
<gene>
    <name evidence="2" type="ORF">A1D17_04125</name>
</gene>
<dbReference type="Gene3D" id="3.50.14.10">
    <property type="entry name" value="Replication terminator Tus, domain 1 superfamily/Replication terminator Tus"/>
    <property type="match status" value="1"/>
</dbReference>
<dbReference type="RefSeq" id="WP_063340783.1">
    <property type="nucleotide sequence ID" value="NZ_LUKJ01000002.1"/>
</dbReference>
<name>A0A161XFY7_PSEFL</name>
<protein>
    <recommendedName>
        <fullName evidence="4">DNA replication terminus site-binding protein</fullName>
    </recommendedName>
</protein>
<dbReference type="EMBL" id="LUKJ01000002">
    <property type="protein sequence ID" value="KZN20738.1"/>
    <property type="molecule type" value="Genomic_DNA"/>
</dbReference>
<evidence type="ECO:0000313" key="2">
    <source>
        <dbReference type="EMBL" id="KZN20738.1"/>
    </source>
</evidence>
<dbReference type="GO" id="GO:0003677">
    <property type="term" value="F:DNA binding"/>
    <property type="evidence" value="ECO:0007669"/>
    <property type="project" value="InterPro"/>
</dbReference>
<accession>A0A161XFY7</accession>
<dbReference type="GO" id="GO:0005737">
    <property type="term" value="C:cytoplasm"/>
    <property type="evidence" value="ECO:0007669"/>
    <property type="project" value="InterPro"/>
</dbReference>
<evidence type="ECO:0000313" key="3">
    <source>
        <dbReference type="Proteomes" id="UP000076489"/>
    </source>
</evidence>
<reference evidence="2 3" key="2">
    <citation type="journal article" date="2018" name="Nature">
        <title>Mutant phenotypes for thousands of bacterial genes of unknown function.</title>
        <authorList>
            <person name="Price M.N."/>
            <person name="Wetmore K.M."/>
            <person name="Waters R.J."/>
            <person name="Callaghan M."/>
            <person name="Ray J."/>
            <person name="Liu H."/>
            <person name="Kuehl J.V."/>
            <person name="Melnyk R.A."/>
            <person name="Lamson J.S."/>
            <person name="Suh Y."/>
            <person name="Carlson H.K."/>
            <person name="Esquivel Z."/>
            <person name="Sadeeshkumar H."/>
            <person name="Chakraborty R."/>
            <person name="Zane G.M."/>
            <person name="Rubin B.E."/>
            <person name="Wall J.D."/>
            <person name="Visel A."/>
            <person name="Bristow J."/>
            <person name="Blow M.J."/>
            <person name="Arkin A.P."/>
            <person name="Deutschbauer A.M."/>
        </authorList>
    </citation>
    <scope>NUCLEOTIDE SEQUENCE [LARGE SCALE GENOMIC DNA]</scope>
    <source>
        <strain evidence="2 3">FW300-N1B4</strain>
    </source>
</reference>
<organism evidence="2 3">
    <name type="scientific">Pseudomonas fluorescens</name>
    <dbReference type="NCBI Taxonomy" id="294"/>
    <lineage>
        <taxon>Bacteria</taxon>
        <taxon>Pseudomonadati</taxon>
        <taxon>Pseudomonadota</taxon>
        <taxon>Gammaproteobacteria</taxon>
        <taxon>Pseudomonadales</taxon>
        <taxon>Pseudomonadaceae</taxon>
        <taxon>Pseudomonas</taxon>
    </lineage>
</organism>
<feature type="region of interest" description="Disordered" evidence="1">
    <location>
        <begin position="307"/>
        <end position="329"/>
    </location>
</feature>
<dbReference type="Proteomes" id="UP000076489">
    <property type="component" value="Unassembled WGS sequence"/>
</dbReference>
<dbReference type="InterPro" id="IPR036384">
    <property type="entry name" value="Tus_sf"/>
</dbReference>